<name>A0A0W8FH32_9ZZZZ</name>
<dbReference type="EMBL" id="LNQE01001213">
    <property type="protein sequence ID" value="KUG20202.1"/>
    <property type="molecule type" value="Genomic_DNA"/>
</dbReference>
<gene>
    <name evidence="1" type="ORF">ASZ90_010047</name>
</gene>
<reference evidence="1" key="1">
    <citation type="journal article" date="2015" name="Proc. Natl. Acad. Sci. U.S.A.">
        <title>Networks of energetic and metabolic interactions define dynamics in microbial communities.</title>
        <authorList>
            <person name="Embree M."/>
            <person name="Liu J.K."/>
            <person name="Al-Bassam M.M."/>
            <person name="Zengler K."/>
        </authorList>
    </citation>
    <scope>NUCLEOTIDE SEQUENCE</scope>
</reference>
<sequence>MRSAPSILSFIAIPYRIPLFPVDIRCPEGYNEIQKGGLASGLQHRIPGRILRPCSGRRIPIRMDMRFPGGIDRAAALHPCCRYRDAEYAEGSKQHYRSVHGITPGCRLIVFITGRSVLLERAEHQRGNRKEWSAIIQVS</sequence>
<evidence type="ECO:0000313" key="1">
    <source>
        <dbReference type="EMBL" id="KUG20202.1"/>
    </source>
</evidence>
<organism evidence="1">
    <name type="scientific">hydrocarbon metagenome</name>
    <dbReference type="NCBI Taxonomy" id="938273"/>
    <lineage>
        <taxon>unclassified sequences</taxon>
        <taxon>metagenomes</taxon>
        <taxon>ecological metagenomes</taxon>
    </lineage>
</organism>
<dbReference type="AlphaFoldDB" id="A0A0W8FH32"/>
<protein>
    <submittedName>
        <fullName evidence="1">Uncharacterized protein</fullName>
    </submittedName>
</protein>
<comment type="caution">
    <text evidence="1">The sequence shown here is derived from an EMBL/GenBank/DDBJ whole genome shotgun (WGS) entry which is preliminary data.</text>
</comment>
<proteinExistence type="predicted"/>
<accession>A0A0W8FH32</accession>